<feature type="chain" id="PRO_5022797778" description="SAM domain-containing protein" evidence="1">
    <location>
        <begin position="21"/>
        <end position="152"/>
    </location>
</feature>
<gene>
    <name evidence="2" type="ORF">E2C01_058954</name>
</gene>
<protein>
    <recommendedName>
        <fullName evidence="4">SAM domain-containing protein</fullName>
    </recommendedName>
</protein>
<name>A0A5B7H439_PORTR</name>
<evidence type="ECO:0008006" key="4">
    <source>
        <dbReference type="Google" id="ProtNLM"/>
    </source>
</evidence>
<keyword evidence="1" id="KW-0732">Signal</keyword>
<feature type="signal peptide" evidence="1">
    <location>
        <begin position="1"/>
        <end position="20"/>
    </location>
</feature>
<dbReference type="AlphaFoldDB" id="A0A5B7H439"/>
<proteinExistence type="predicted"/>
<sequence length="152" mass="16729">MRGAVIVLLLVCALPAFHHTVRIKARDNTSLCKHNLIMDDATEILGSTFGTFEDWARAYCLTDATIKILVSHGLDSRGDILRLDERDIAALGLTTGQQTVLEVIVEKLEENSAREAAQRKRHYAKQVGVSVVSCDMVPFCVSEEYPLSALAT</sequence>
<accession>A0A5B7H439</accession>
<organism evidence="2 3">
    <name type="scientific">Portunus trituberculatus</name>
    <name type="common">Swimming crab</name>
    <name type="synonym">Neptunus trituberculatus</name>
    <dbReference type="NCBI Taxonomy" id="210409"/>
    <lineage>
        <taxon>Eukaryota</taxon>
        <taxon>Metazoa</taxon>
        <taxon>Ecdysozoa</taxon>
        <taxon>Arthropoda</taxon>
        <taxon>Crustacea</taxon>
        <taxon>Multicrustacea</taxon>
        <taxon>Malacostraca</taxon>
        <taxon>Eumalacostraca</taxon>
        <taxon>Eucarida</taxon>
        <taxon>Decapoda</taxon>
        <taxon>Pleocyemata</taxon>
        <taxon>Brachyura</taxon>
        <taxon>Eubrachyura</taxon>
        <taxon>Portunoidea</taxon>
        <taxon>Portunidae</taxon>
        <taxon>Portuninae</taxon>
        <taxon>Portunus</taxon>
    </lineage>
</organism>
<keyword evidence="3" id="KW-1185">Reference proteome</keyword>
<evidence type="ECO:0000313" key="3">
    <source>
        <dbReference type="Proteomes" id="UP000324222"/>
    </source>
</evidence>
<evidence type="ECO:0000313" key="2">
    <source>
        <dbReference type="EMBL" id="MPC64833.1"/>
    </source>
</evidence>
<reference evidence="2 3" key="1">
    <citation type="submission" date="2019-05" db="EMBL/GenBank/DDBJ databases">
        <title>Another draft genome of Portunus trituberculatus and its Hox gene families provides insights of decapod evolution.</title>
        <authorList>
            <person name="Jeong J.-H."/>
            <person name="Song I."/>
            <person name="Kim S."/>
            <person name="Choi T."/>
            <person name="Kim D."/>
            <person name="Ryu S."/>
            <person name="Kim W."/>
        </authorList>
    </citation>
    <scope>NUCLEOTIDE SEQUENCE [LARGE SCALE GENOMIC DNA]</scope>
    <source>
        <tissue evidence="2">Muscle</tissue>
    </source>
</reference>
<evidence type="ECO:0000256" key="1">
    <source>
        <dbReference type="SAM" id="SignalP"/>
    </source>
</evidence>
<dbReference type="EMBL" id="VSRR010022636">
    <property type="protein sequence ID" value="MPC64833.1"/>
    <property type="molecule type" value="Genomic_DNA"/>
</dbReference>
<dbReference type="Proteomes" id="UP000324222">
    <property type="component" value="Unassembled WGS sequence"/>
</dbReference>
<comment type="caution">
    <text evidence="2">The sequence shown here is derived from an EMBL/GenBank/DDBJ whole genome shotgun (WGS) entry which is preliminary data.</text>
</comment>